<dbReference type="PANTHER" id="PTHR31302">
    <property type="entry name" value="TRANSMEMBRANE PROTEIN WITH METALLOPHOSPHOESTERASE DOMAIN-RELATED"/>
    <property type="match status" value="1"/>
</dbReference>
<name>A0A450W6F6_9GAMM</name>
<reference evidence="3" key="1">
    <citation type="submission" date="2019-02" db="EMBL/GenBank/DDBJ databases">
        <authorList>
            <person name="Gruber-Vodicka R. H."/>
            <person name="Seah K. B. B."/>
        </authorList>
    </citation>
    <scope>NUCLEOTIDE SEQUENCE</scope>
    <source>
        <strain evidence="3">BECK_S313</strain>
    </source>
</reference>
<dbReference type="EMBL" id="CAADFK010000037">
    <property type="protein sequence ID" value="VFK12511.1"/>
    <property type="molecule type" value="Genomic_DNA"/>
</dbReference>
<feature type="region of interest" description="Disordered" evidence="1">
    <location>
        <begin position="256"/>
        <end position="298"/>
    </location>
</feature>
<organism evidence="3">
    <name type="scientific">Candidatus Kentrum sp. LPFa</name>
    <dbReference type="NCBI Taxonomy" id="2126335"/>
    <lineage>
        <taxon>Bacteria</taxon>
        <taxon>Pseudomonadati</taxon>
        <taxon>Pseudomonadota</taxon>
        <taxon>Gammaproteobacteria</taxon>
        <taxon>Candidatus Kentrum</taxon>
    </lineage>
</organism>
<evidence type="ECO:0000313" key="3">
    <source>
        <dbReference type="EMBL" id="VFK12511.1"/>
    </source>
</evidence>
<dbReference type="Gene3D" id="3.60.21.10">
    <property type="match status" value="1"/>
</dbReference>
<proteinExistence type="predicted"/>
<evidence type="ECO:0000256" key="1">
    <source>
        <dbReference type="SAM" id="MobiDB-lite"/>
    </source>
</evidence>
<dbReference type="InterPro" id="IPR051158">
    <property type="entry name" value="Metallophosphoesterase_sf"/>
</dbReference>
<accession>A0A450W6F6</accession>
<feature type="compositionally biased region" description="Basic and acidic residues" evidence="1">
    <location>
        <begin position="278"/>
        <end position="292"/>
    </location>
</feature>
<dbReference type="InterPro" id="IPR004843">
    <property type="entry name" value="Calcineurin-like_PHP"/>
</dbReference>
<dbReference type="InterPro" id="IPR029052">
    <property type="entry name" value="Metallo-depent_PP-like"/>
</dbReference>
<gene>
    <name evidence="3" type="ORF">BECKLPF1236B_GA0070989_10373</name>
</gene>
<dbReference type="SUPFAM" id="SSF56300">
    <property type="entry name" value="Metallo-dependent phosphatases"/>
    <property type="match status" value="1"/>
</dbReference>
<dbReference type="Pfam" id="PF00149">
    <property type="entry name" value="Metallophos"/>
    <property type="match status" value="1"/>
</dbReference>
<dbReference type="GO" id="GO:0016787">
    <property type="term" value="F:hydrolase activity"/>
    <property type="evidence" value="ECO:0007669"/>
    <property type="project" value="InterPro"/>
</dbReference>
<protein>
    <submittedName>
        <fullName evidence="3">Calcineurin-like phosphoesterase</fullName>
    </submittedName>
</protein>
<dbReference type="AlphaFoldDB" id="A0A450W6F6"/>
<feature type="domain" description="Calcineurin-like phosphoesterase" evidence="2">
    <location>
        <begin position="3"/>
        <end position="221"/>
    </location>
</feature>
<evidence type="ECO:0000259" key="2">
    <source>
        <dbReference type="Pfam" id="PF00149"/>
    </source>
</evidence>
<sequence>MSKIIHMTDLHLDGYPGNLHEVAARIQEEPVDIFLIGGDNGGDAGIARIVRLLRRARPNAGIAWVMGNHELWNRSIDHLWRDYSHLGACYLERENLETDTCTVVGTYGHYDYSGGDPSISHELYEQYRFKGMGWNDRHIIRDRSNPEIAREIADRFAIRYRRALARQLPIIVLMHTLAFVELNAWGRNFYGAYGINSLIGDEILKHDTKPTALFCGHTHNPIRIETYGFPMINTGSDYEQVRITAFEFLSGRGGSFSKPTGNSTRLEGDVVGNGAGEGENRGRSIGKIRDESPTPNTA</sequence>